<dbReference type="EMBL" id="JAATJJ010000001">
    <property type="protein sequence ID" value="NJB71749.1"/>
    <property type="molecule type" value="Genomic_DNA"/>
</dbReference>
<dbReference type="Proteomes" id="UP000590442">
    <property type="component" value="Unassembled WGS sequence"/>
</dbReference>
<sequence length="153" mass="17792">MIKYLVILMTSICANLGSSCDDMELCRETYHKITSEQDLLDFLNVFEEADCYLAKPYKASAIMHKAAFTIFPHKKMRYFKLGKNQLEEFIKNNPSDIEGRYVRVMTQANIPSILGYKDHMEGDVLFIKNNIKHSNLPDNYKELILKNIAEIKF</sequence>
<evidence type="ECO:0000313" key="2">
    <source>
        <dbReference type="Proteomes" id="UP000590442"/>
    </source>
</evidence>
<proteinExistence type="predicted"/>
<name>A0A846R4M1_9FLAO</name>
<dbReference type="AlphaFoldDB" id="A0A846R4M1"/>
<reference evidence="1 2" key="1">
    <citation type="submission" date="2020-03" db="EMBL/GenBank/DDBJ databases">
        <title>Genomic Encyclopedia of Type Strains, Phase IV (KMG-IV): sequencing the most valuable type-strain genomes for metagenomic binning, comparative biology and taxonomic classification.</title>
        <authorList>
            <person name="Goeker M."/>
        </authorList>
    </citation>
    <scope>NUCLEOTIDE SEQUENCE [LARGE SCALE GENOMIC DNA]</scope>
    <source>
        <strain evidence="1 2">DSM 29762</strain>
    </source>
</reference>
<dbReference type="RefSeq" id="WP_167963833.1">
    <property type="nucleotide sequence ID" value="NZ_JAATJJ010000001.1"/>
</dbReference>
<evidence type="ECO:0000313" key="1">
    <source>
        <dbReference type="EMBL" id="NJB71749.1"/>
    </source>
</evidence>
<gene>
    <name evidence="1" type="ORF">GGR42_002211</name>
</gene>
<comment type="caution">
    <text evidence="1">The sequence shown here is derived from an EMBL/GenBank/DDBJ whole genome shotgun (WGS) entry which is preliminary data.</text>
</comment>
<dbReference type="PROSITE" id="PS51257">
    <property type="entry name" value="PROKAR_LIPOPROTEIN"/>
    <property type="match status" value="1"/>
</dbReference>
<organism evidence="1 2">
    <name type="scientific">Saonia flava</name>
    <dbReference type="NCBI Taxonomy" id="523696"/>
    <lineage>
        <taxon>Bacteria</taxon>
        <taxon>Pseudomonadati</taxon>
        <taxon>Bacteroidota</taxon>
        <taxon>Flavobacteriia</taxon>
        <taxon>Flavobacteriales</taxon>
        <taxon>Flavobacteriaceae</taxon>
        <taxon>Saonia</taxon>
    </lineage>
</organism>
<accession>A0A846R4M1</accession>
<protein>
    <submittedName>
        <fullName evidence="1">Uncharacterized protein</fullName>
    </submittedName>
</protein>
<keyword evidence="2" id="KW-1185">Reference proteome</keyword>